<dbReference type="GeneID" id="93736637"/>
<reference evidence="3" key="4">
    <citation type="submission" date="2020-04" db="EMBL/GenBank/DDBJ databases">
        <title>Genomic Insight into Nascent Stage of Mutualistic Insect Bacterial Symbioses through the Bacterial Symbiont Serratia symbiotica.</title>
        <authorList>
            <person name="Renoz F."/>
            <person name="Foray V."/>
            <person name="Ambroise J."/>
            <person name="Baa-Puyoulet P."/>
            <person name="Bearzatto B."/>
            <person name="Mendez G.L."/>
            <person name="Vanderpoorten A."/>
            <person name="Mahillon J."/>
            <person name="Gala J.-L."/>
            <person name="Calevro F."/>
            <person name="Hance T."/>
        </authorList>
    </citation>
    <scope>NUCLEOTIDE SEQUENCE</scope>
    <source>
        <strain evidence="3">CWBI-2.3</strain>
    </source>
</reference>
<evidence type="ECO:0000313" key="3">
    <source>
        <dbReference type="EMBL" id="QLH63039.1"/>
    </source>
</evidence>
<proteinExistence type="predicted"/>
<gene>
    <name evidence="2" type="primary">mbtH</name>
    <name evidence="2" type="ORF">SSYIS1_28950</name>
    <name evidence="3" type="ORF">SYMBAF_09030</name>
</gene>
<dbReference type="EMBL" id="CP050855">
    <property type="protein sequence ID" value="QLH63039.1"/>
    <property type="molecule type" value="Genomic_DNA"/>
</dbReference>
<dbReference type="InterPro" id="IPR005153">
    <property type="entry name" value="MbtH-like_dom"/>
</dbReference>
<reference evidence="3" key="2">
    <citation type="submission" date="2014-06" db="EMBL/GenBank/DDBJ databases">
        <authorList>
            <person name="Foray V.V."/>
        </authorList>
    </citation>
    <scope>NUCLEOTIDE SEQUENCE</scope>
    <source>
        <strain evidence="3">CWBI-2.3</strain>
    </source>
</reference>
<organism evidence="3 4">
    <name type="scientific">Serratia symbiotica</name>
    <dbReference type="NCBI Taxonomy" id="138074"/>
    <lineage>
        <taxon>Bacteria</taxon>
        <taxon>Pseudomonadati</taxon>
        <taxon>Pseudomonadota</taxon>
        <taxon>Gammaproteobacteria</taxon>
        <taxon>Enterobacterales</taxon>
        <taxon>Yersiniaceae</taxon>
        <taxon>Serratia</taxon>
    </lineage>
</organism>
<feature type="domain" description="MbtH-like" evidence="1">
    <location>
        <begin position="7"/>
        <end position="57"/>
    </location>
</feature>
<evidence type="ECO:0000313" key="2">
    <source>
        <dbReference type="EMBL" id="BBI92942.1"/>
    </source>
</evidence>
<evidence type="ECO:0000259" key="1">
    <source>
        <dbReference type="SMART" id="SM00923"/>
    </source>
</evidence>
<evidence type="ECO:0000313" key="4">
    <source>
        <dbReference type="Proteomes" id="UP000042738"/>
    </source>
</evidence>
<reference evidence="2 5" key="3">
    <citation type="submission" date="2019-03" db="EMBL/GenBank/DDBJ databases">
        <title>The genome sequence of Candidatus Serratia symbiotica strain IS.</title>
        <authorList>
            <person name="Nikoh N."/>
            <person name="Koga R."/>
            <person name="Oshima K."/>
            <person name="Hattori M."/>
            <person name="Fukatsu T."/>
        </authorList>
    </citation>
    <scope>NUCLEOTIDE SEQUENCE [LARGE SCALE GENOMIC DNA]</scope>
    <source>
        <strain evidence="2 5">IS</strain>
    </source>
</reference>
<dbReference type="PANTHER" id="PTHR38444:SF1">
    <property type="entry name" value="ENTEROBACTIN BIOSYNTHESIS PROTEIN YBDZ"/>
    <property type="match status" value="1"/>
</dbReference>
<dbReference type="AlphaFoldDB" id="A0A068Z852"/>
<dbReference type="Proteomes" id="UP000324392">
    <property type="component" value="Chromosome"/>
</dbReference>
<protein>
    <submittedName>
        <fullName evidence="2">MbtH domain-containing protein</fullName>
    </submittedName>
    <submittedName>
        <fullName evidence="3">MbtH family protein</fullName>
    </submittedName>
</protein>
<reference evidence="3 4" key="1">
    <citation type="journal article" date="2014" name="Genome Announc.">
        <title>Whole-Genome Sequence of Serratia symbiotica Strain CWBI-2.3T, a Free-Living Symbiont of the Black Bean Aphid Aphis fabae.</title>
        <authorList>
            <person name="Foray V."/>
            <person name="Grigorescu A.S."/>
            <person name="Sabri A."/>
            <person name="Haubruge E."/>
            <person name="Lognay G."/>
            <person name="Francis F."/>
            <person name="Fauconnier M.L."/>
            <person name="Hance T."/>
            <person name="Thonart P."/>
        </authorList>
    </citation>
    <scope>NUCLEOTIDE SEQUENCE [LARGE SCALE GENOMIC DNA]</scope>
    <source>
        <strain evidence="3">CWBI-2.3</strain>
    </source>
</reference>
<dbReference type="STRING" id="138074.SYMBAF_20171"/>
<dbReference type="InterPro" id="IPR038020">
    <property type="entry name" value="MbtH-like_sf"/>
</dbReference>
<dbReference type="GO" id="GO:0005829">
    <property type="term" value="C:cytosol"/>
    <property type="evidence" value="ECO:0007669"/>
    <property type="project" value="TreeGrafter"/>
</dbReference>
<name>A0A068Z852_9GAMM</name>
<dbReference type="RefSeq" id="WP_006708085.1">
    <property type="nucleotide sequence ID" value="NZ_AP019531.1"/>
</dbReference>
<evidence type="ECO:0000313" key="5">
    <source>
        <dbReference type="Proteomes" id="UP000324392"/>
    </source>
</evidence>
<dbReference type="Proteomes" id="UP000042738">
    <property type="component" value="Chromosome"/>
</dbReference>
<accession>A0A068Z852</accession>
<dbReference type="Gene3D" id="3.90.820.10">
    <property type="entry name" value="Structural Genomics, Unknown Function 30-nov-00 1gh9 Mol_id"/>
    <property type="match status" value="1"/>
</dbReference>
<dbReference type="SUPFAM" id="SSF160582">
    <property type="entry name" value="MbtH-like"/>
    <property type="match status" value="1"/>
</dbReference>
<dbReference type="PANTHER" id="PTHR38444">
    <property type="entry name" value="ENTEROBACTIN BIOSYNTHESIS PROTEIN YBDZ"/>
    <property type="match status" value="1"/>
</dbReference>
<dbReference type="SMART" id="SM00923">
    <property type="entry name" value="MbtH"/>
    <property type="match status" value="1"/>
</dbReference>
<dbReference type="GO" id="GO:0019290">
    <property type="term" value="P:siderophore biosynthetic process"/>
    <property type="evidence" value="ECO:0007669"/>
    <property type="project" value="TreeGrafter"/>
</dbReference>
<sequence>MSQQHQNPFDDESQPFFVLMNAQQQYSLWPEFAAIPAGWQSVFGPESRANCIAWVEQVW</sequence>
<dbReference type="Pfam" id="PF03621">
    <property type="entry name" value="MbtH"/>
    <property type="match status" value="1"/>
</dbReference>
<dbReference type="EMBL" id="AP019531">
    <property type="protein sequence ID" value="BBI92942.1"/>
    <property type="molecule type" value="Genomic_DNA"/>
</dbReference>
<dbReference type="InterPro" id="IPR037407">
    <property type="entry name" value="MLP_fam"/>
</dbReference>